<dbReference type="AlphaFoldDB" id="A0A1A8FKW3"/>
<name>A0A1A8FKW3_9TELE</name>
<protein>
    <submittedName>
        <fullName evidence="1">Uncharacterized protein</fullName>
    </submittedName>
</protein>
<sequence>GKPETKKPFRKRKLPSKVVDEEQDVPTLFFYPKCRKQKVHVHLWLRIQVWMKIICHHSCKIFLMKIHPPSPAIDNVRDRMLLEMLHIFWTPGQQSQTTHDTQICPQKNPWLSATSHHQLHKQISNK</sequence>
<proteinExistence type="predicted"/>
<feature type="non-terminal residue" evidence="1">
    <location>
        <position position="1"/>
    </location>
</feature>
<dbReference type="EMBL" id="HAEB01012242">
    <property type="protein sequence ID" value="SBQ58769.1"/>
    <property type="molecule type" value="Transcribed_RNA"/>
</dbReference>
<accession>A0A1A8FKW3</accession>
<evidence type="ECO:0000313" key="1">
    <source>
        <dbReference type="EMBL" id="SBQ58769.1"/>
    </source>
</evidence>
<reference evidence="1" key="2">
    <citation type="submission" date="2016-06" db="EMBL/GenBank/DDBJ databases">
        <title>The genome of a short-lived fish provides insights into sex chromosome evolution and the genetic control of aging.</title>
        <authorList>
            <person name="Reichwald K."/>
            <person name="Felder M."/>
            <person name="Petzold A."/>
            <person name="Koch P."/>
            <person name="Groth M."/>
            <person name="Platzer M."/>
        </authorList>
    </citation>
    <scope>NUCLEOTIDE SEQUENCE</scope>
    <source>
        <tissue evidence="1">Brain</tissue>
    </source>
</reference>
<reference evidence="1" key="1">
    <citation type="submission" date="2016-05" db="EMBL/GenBank/DDBJ databases">
        <authorList>
            <person name="Lavstsen T."/>
            <person name="Jespersen J.S."/>
        </authorList>
    </citation>
    <scope>NUCLEOTIDE SEQUENCE</scope>
    <source>
        <tissue evidence="1">Brain</tissue>
    </source>
</reference>
<organism evidence="1">
    <name type="scientific">Nothobranchius korthausae</name>
    <dbReference type="NCBI Taxonomy" id="1143690"/>
    <lineage>
        <taxon>Eukaryota</taxon>
        <taxon>Metazoa</taxon>
        <taxon>Chordata</taxon>
        <taxon>Craniata</taxon>
        <taxon>Vertebrata</taxon>
        <taxon>Euteleostomi</taxon>
        <taxon>Actinopterygii</taxon>
        <taxon>Neopterygii</taxon>
        <taxon>Teleostei</taxon>
        <taxon>Neoteleostei</taxon>
        <taxon>Acanthomorphata</taxon>
        <taxon>Ovalentaria</taxon>
        <taxon>Atherinomorphae</taxon>
        <taxon>Cyprinodontiformes</taxon>
        <taxon>Nothobranchiidae</taxon>
        <taxon>Nothobranchius</taxon>
    </lineage>
</organism>
<gene>
    <name evidence="1" type="primary">Nfu_g_1_018646</name>
</gene>